<organism evidence="2 3">
    <name type="scientific">Stylosanthes scabra</name>
    <dbReference type="NCBI Taxonomy" id="79078"/>
    <lineage>
        <taxon>Eukaryota</taxon>
        <taxon>Viridiplantae</taxon>
        <taxon>Streptophyta</taxon>
        <taxon>Embryophyta</taxon>
        <taxon>Tracheophyta</taxon>
        <taxon>Spermatophyta</taxon>
        <taxon>Magnoliopsida</taxon>
        <taxon>eudicotyledons</taxon>
        <taxon>Gunneridae</taxon>
        <taxon>Pentapetalae</taxon>
        <taxon>rosids</taxon>
        <taxon>fabids</taxon>
        <taxon>Fabales</taxon>
        <taxon>Fabaceae</taxon>
        <taxon>Papilionoideae</taxon>
        <taxon>50 kb inversion clade</taxon>
        <taxon>dalbergioids sensu lato</taxon>
        <taxon>Dalbergieae</taxon>
        <taxon>Pterocarpus clade</taxon>
        <taxon>Stylosanthes</taxon>
    </lineage>
</organism>
<comment type="caution">
    <text evidence="2">The sequence shown here is derived from an EMBL/GenBank/DDBJ whole genome shotgun (WGS) entry which is preliminary data.</text>
</comment>
<accession>A0ABU6UT47</accession>
<evidence type="ECO:0000256" key="1">
    <source>
        <dbReference type="SAM" id="MobiDB-lite"/>
    </source>
</evidence>
<feature type="compositionally biased region" description="Polar residues" evidence="1">
    <location>
        <begin position="1"/>
        <end position="12"/>
    </location>
</feature>
<feature type="compositionally biased region" description="Basic and acidic residues" evidence="1">
    <location>
        <begin position="14"/>
        <end position="23"/>
    </location>
</feature>
<feature type="region of interest" description="Disordered" evidence="1">
    <location>
        <begin position="1"/>
        <end position="23"/>
    </location>
</feature>
<protein>
    <submittedName>
        <fullName evidence="2">Uncharacterized protein</fullName>
    </submittedName>
</protein>
<gene>
    <name evidence="2" type="ORF">PIB30_076972</name>
</gene>
<proteinExistence type="predicted"/>
<name>A0ABU6UT47_9FABA</name>
<keyword evidence="3" id="KW-1185">Reference proteome</keyword>
<evidence type="ECO:0000313" key="3">
    <source>
        <dbReference type="Proteomes" id="UP001341840"/>
    </source>
</evidence>
<sequence length="133" mass="15223">MANSHATTSSHVGTDIHTHPIEGKTIKCRARQKRWGHPEGVVISDVGRNKVVMSFHDSRRVSNYGETAHGALEELKVEVCFWLRNEFEVAMVVLRTESRETEDDCKKNQRVLGRIYVDGKIKKYPPMDIDFVN</sequence>
<dbReference type="Proteomes" id="UP001341840">
    <property type="component" value="Unassembled WGS sequence"/>
</dbReference>
<dbReference type="EMBL" id="JASCZI010121851">
    <property type="protein sequence ID" value="MED6163138.1"/>
    <property type="molecule type" value="Genomic_DNA"/>
</dbReference>
<evidence type="ECO:0000313" key="2">
    <source>
        <dbReference type="EMBL" id="MED6163138.1"/>
    </source>
</evidence>
<reference evidence="2 3" key="1">
    <citation type="journal article" date="2023" name="Plants (Basel)">
        <title>Bridging the Gap: Combining Genomics and Transcriptomics Approaches to Understand Stylosanthes scabra, an Orphan Legume from the Brazilian Caatinga.</title>
        <authorList>
            <person name="Ferreira-Neto J.R.C."/>
            <person name="da Silva M.D."/>
            <person name="Binneck E."/>
            <person name="de Melo N.F."/>
            <person name="da Silva R.H."/>
            <person name="de Melo A.L.T.M."/>
            <person name="Pandolfi V."/>
            <person name="Bustamante F.O."/>
            <person name="Brasileiro-Vidal A.C."/>
            <person name="Benko-Iseppon A.M."/>
        </authorList>
    </citation>
    <scope>NUCLEOTIDE SEQUENCE [LARGE SCALE GENOMIC DNA]</scope>
    <source>
        <tissue evidence="2">Leaves</tissue>
    </source>
</reference>